<evidence type="ECO:0000313" key="3">
    <source>
        <dbReference type="Proteomes" id="UP001530293"/>
    </source>
</evidence>
<feature type="transmembrane region" description="Helical" evidence="1">
    <location>
        <begin position="93"/>
        <end position="110"/>
    </location>
</feature>
<keyword evidence="1" id="KW-1133">Transmembrane helix</keyword>
<dbReference type="Proteomes" id="UP001530293">
    <property type="component" value="Unassembled WGS sequence"/>
</dbReference>
<proteinExistence type="predicted"/>
<reference evidence="2 3" key="1">
    <citation type="submission" date="2024-10" db="EMBL/GenBank/DDBJ databases">
        <title>Updated reference genomes for cyclostephanoid diatoms.</title>
        <authorList>
            <person name="Roberts W.R."/>
            <person name="Alverson A.J."/>
        </authorList>
    </citation>
    <scope>NUCLEOTIDE SEQUENCE [LARGE SCALE GENOMIC DNA]</scope>
    <source>
        <strain evidence="2 3">AJA232-27</strain>
    </source>
</reference>
<dbReference type="EMBL" id="JALLBG020000023">
    <property type="protein sequence ID" value="KAL3771570.1"/>
    <property type="molecule type" value="Genomic_DNA"/>
</dbReference>
<keyword evidence="1" id="KW-0812">Transmembrane</keyword>
<gene>
    <name evidence="2" type="ORF">ACHAWU_003745</name>
</gene>
<organism evidence="2 3">
    <name type="scientific">Discostella pseudostelligera</name>
    <dbReference type="NCBI Taxonomy" id="259834"/>
    <lineage>
        <taxon>Eukaryota</taxon>
        <taxon>Sar</taxon>
        <taxon>Stramenopiles</taxon>
        <taxon>Ochrophyta</taxon>
        <taxon>Bacillariophyta</taxon>
        <taxon>Coscinodiscophyceae</taxon>
        <taxon>Thalassiosirophycidae</taxon>
        <taxon>Stephanodiscales</taxon>
        <taxon>Stephanodiscaceae</taxon>
        <taxon>Discostella</taxon>
    </lineage>
</organism>
<comment type="caution">
    <text evidence="2">The sequence shown here is derived from an EMBL/GenBank/DDBJ whole genome shotgun (WGS) entry which is preliminary data.</text>
</comment>
<keyword evidence="1" id="KW-0472">Membrane</keyword>
<evidence type="ECO:0000313" key="2">
    <source>
        <dbReference type="EMBL" id="KAL3771570.1"/>
    </source>
</evidence>
<name>A0ABD3NFF1_9STRA</name>
<feature type="transmembrane region" description="Helical" evidence="1">
    <location>
        <begin position="190"/>
        <end position="209"/>
    </location>
</feature>
<dbReference type="AlphaFoldDB" id="A0ABD3NFF1"/>
<keyword evidence="3" id="KW-1185">Reference proteome</keyword>
<evidence type="ECO:0000256" key="1">
    <source>
        <dbReference type="SAM" id="Phobius"/>
    </source>
</evidence>
<protein>
    <submittedName>
        <fullName evidence="2">Uncharacterized protein</fullName>
    </submittedName>
</protein>
<accession>A0ABD3NFF1</accession>
<sequence length="230" mass="25489">MRYIYSWAAFTINKGQRSLSVKEFVTADRRKLVQIQGPTPTRPSPSFSFATFASAIDVEGVAVNGLPGPSDIYNSNGIVTPIANNDILTTQDIVIGAILACVLALGYSYLNGQSSSSSFTSWPTQSNNNANDDSRVVHATMSEQGKTFNSDDWREMSRKENYILYNTKIRRSNKPIKGIINAKRENKSTLVALLLLFVPIFSAEFFFALSRQFMCEMENDVASRLCSPVS</sequence>